<dbReference type="GO" id="GO:0003964">
    <property type="term" value="F:RNA-directed DNA polymerase activity"/>
    <property type="evidence" value="ECO:0007669"/>
    <property type="project" value="UniProtKB-KW"/>
</dbReference>
<dbReference type="EMBL" id="BQNB010019936">
    <property type="protein sequence ID" value="GJT90592.1"/>
    <property type="molecule type" value="Genomic_DNA"/>
</dbReference>
<dbReference type="CDD" id="cd01647">
    <property type="entry name" value="RT_LTR"/>
    <property type="match status" value="1"/>
</dbReference>
<keyword evidence="2" id="KW-0695">RNA-directed DNA polymerase</keyword>
<dbReference type="SUPFAM" id="SSF50630">
    <property type="entry name" value="Acid proteases"/>
    <property type="match status" value="1"/>
</dbReference>
<reference evidence="2" key="2">
    <citation type="submission" date="2022-01" db="EMBL/GenBank/DDBJ databases">
        <authorList>
            <person name="Yamashiro T."/>
            <person name="Shiraishi A."/>
            <person name="Satake H."/>
            <person name="Nakayama K."/>
        </authorList>
    </citation>
    <scope>NUCLEOTIDE SEQUENCE</scope>
</reference>
<comment type="caution">
    <text evidence="2">The sequence shown here is derived from an EMBL/GenBank/DDBJ whole genome shotgun (WGS) entry which is preliminary data.</text>
</comment>
<keyword evidence="2" id="KW-0548">Nucleotidyltransferase</keyword>
<evidence type="ECO:0000313" key="3">
    <source>
        <dbReference type="Proteomes" id="UP001151760"/>
    </source>
</evidence>
<evidence type="ECO:0000259" key="1">
    <source>
        <dbReference type="Pfam" id="PF00078"/>
    </source>
</evidence>
<keyword evidence="3" id="KW-1185">Reference proteome</keyword>
<dbReference type="InterPro" id="IPR053134">
    <property type="entry name" value="RNA-dir_DNA_polymerase"/>
</dbReference>
<accession>A0ABQ5HTF7</accession>
<dbReference type="Gene3D" id="3.10.10.10">
    <property type="entry name" value="HIV Type 1 Reverse Transcriptase, subunit A, domain 1"/>
    <property type="match status" value="1"/>
</dbReference>
<keyword evidence="2" id="KW-0808">Transferase</keyword>
<proteinExistence type="predicted"/>
<dbReference type="SUPFAM" id="SSF56672">
    <property type="entry name" value="DNA/RNA polymerases"/>
    <property type="match status" value="1"/>
</dbReference>
<dbReference type="Pfam" id="PF00078">
    <property type="entry name" value="RVT_1"/>
    <property type="match status" value="1"/>
</dbReference>
<evidence type="ECO:0000313" key="2">
    <source>
        <dbReference type="EMBL" id="GJT90592.1"/>
    </source>
</evidence>
<protein>
    <submittedName>
        <fullName evidence="2">Reverse transcriptase domain-containing protein</fullName>
    </submittedName>
</protein>
<dbReference type="InterPro" id="IPR000477">
    <property type="entry name" value="RT_dom"/>
</dbReference>
<organism evidence="2 3">
    <name type="scientific">Tanacetum coccineum</name>
    <dbReference type="NCBI Taxonomy" id="301880"/>
    <lineage>
        <taxon>Eukaryota</taxon>
        <taxon>Viridiplantae</taxon>
        <taxon>Streptophyta</taxon>
        <taxon>Embryophyta</taxon>
        <taxon>Tracheophyta</taxon>
        <taxon>Spermatophyta</taxon>
        <taxon>Magnoliopsida</taxon>
        <taxon>eudicotyledons</taxon>
        <taxon>Gunneridae</taxon>
        <taxon>Pentapetalae</taxon>
        <taxon>asterids</taxon>
        <taxon>campanulids</taxon>
        <taxon>Asterales</taxon>
        <taxon>Asteraceae</taxon>
        <taxon>Asteroideae</taxon>
        <taxon>Anthemideae</taxon>
        <taxon>Anthemidinae</taxon>
        <taxon>Tanacetum</taxon>
    </lineage>
</organism>
<dbReference type="InterPro" id="IPR021109">
    <property type="entry name" value="Peptidase_aspartic_dom_sf"/>
</dbReference>
<dbReference type="Proteomes" id="UP001151760">
    <property type="component" value="Unassembled WGS sequence"/>
</dbReference>
<dbReference type="PANTHER" id="PTHR24559:SF444">
    <property type="entry name" value="REVERSE TRANSCRIPTASE DOMAIN-CONTAINING PROTEIN"/>
    <property type="match status" value="1"/>
</dbReference>
<sequence length="534" mass="60948">MDVDFGLCEIPRERVIGAMVCWERVWVSWEVLWEVVLQEKPWERVGLILAGTWRVQFLVAGDPGRFLIPCDFSEFDNCLALADLGASINLMPLSIWKKLGLPGLNDTKMVLELADRTISKPTGVAENVFVKVGKFYFPADFVVLDFIADPRVPLILGRPFLRTAHALIDVYEGEIILRNDDQTLTLKCGDTPSISYNNFESLKKVDLIDVTCEEYSQEESDFLLFEEADTFIAIDAEQTSLEINAMYYDLEGDILILKALLNSDPLPPQPNQGDYLPEIRRDLKIVEPKKSSIEYAISYEPKNEPLEVELKELPPHLEYAFLADNNKLPVIIAKDLSDDEKTALIKVLKSRKQAIAWKLSDIKGINPEFCSHKILMEDDYEPAVQHQRRVNPKIHDVIKKEVEKLLDARLIYPISDSPWVSPVHCVPKKGGMTVVTNDDNELVPTRLVTGWRVCIDYRKLNEATRKDHFPLPFMDQMLERLAGNEYYCFLDGFSGYFQIAIDPKDQEKTTFTCPYGTFAYRRMPFGLCNASGTF</sequence>
<dbReference type="InterPro" id="IPR043502">
    <property type="entry name" value="DNA/RNA_pol_sf"/>
</dbReference>
<gene>
    <name evidence="2" type="ORF">Tco_1079437</name>
</gene>
<dbReference type="Gene3D" id="2.40.70.10">
    <property type="entry name" value="Acid Proteases"/>
    <property type="match status" value="1"/>
</dbReference>
<dbReference type="CDD" id="cd00303">
    <property type="entry name" value="retropepsin_like"/>
    <property type="match status" value="1"/>
</dbReference>
<name>A0ABQ5HTF7_9ASTR</name>
<dbReference type="PANTHER" id="PTHR24559">
    <property type="entry name" value="TRANSPOSON TY3-I GAG-POL POLYPROTEIN"/>
    <property type="match status" value="1"/>
</dbReference>
<reference evidence="2" key="1">
    <citation type="journal article" date="2022" name="Int. J. Mol. Sci.">
        <title>Draft Genome of Tanacetum Coccineum: Genomic Comparison of Closely Related Tanacetum-Family Plants.</title>
        <authorList>
            <person name="Yamashiro T."/>
            <person name="Shiraishi A."/>
            <person name="Nakayama K."/>
            <person name="Satake H."/>
        </authorList>
    </citation>
    <scope>NUCLEOTIDE SEQUENCE</scope>
</reference>
<feature type="domain" description="Reverse transcriptase" evidence="1">
    <location>
        <begin position="448"/>
        <end position="532"/>
    </location>
</feature>